<evidence type="ECO:0000256" key="1">
    <source>
        <dbReference type="SAM" id="Phobius"/>
    </source>
</evidence>
<dbReference type="KEGG" id="vg:80540029"/>
<dbReference type="EMBL" id="MG471437">
    <property type="protein sequence ID" value="AYA49796.1"/>
    <property type="molecule type" value="Genomic_DNA"/>
</dbReference>
<evidence type="ECO:0000313" key="4">
    <source>
        <dbReference type="Proteomes" id="UP001142452"/>
    </source>
</evidence>
<keyword evidence="1" id="KW-0812">Transmembrane</keyword>
<dbReference type="PROSITE" id="PS50062">
    <property type="entry name" value="BCL2_FAMILY"/>
    <property type="match status" value="1"/>
</dbReference>
<feature type="transmembrane region" description="Helical" evidence="1">
    <location>
        <begin position="166"/>
        <end position="186"/>
    </location>
</feature>
<dbReference type="Proteomes" id="UP001142452">
    <property type="component" value="Segment"/>
</dbReference>
<organism evidence="3 4">
    <name type="scientific">macacine gammaherpesvirus 13</name>
    <dbReference type="NCBI Taxonomy" id="2341050"/>
    <lineage>
        <taxon>Viruses</taxon>
        <taxon>Duplodnaviria</taxon>
        <taxon>Heunggongvirae</taxon>
        <taxon>Peploviricota</taxon>
        <taxon>Herviviricetes</taxon>
        <taxon>Herpesvirales</taxon>
        <taxon>Orthoherpesviridae</taxon>
        <taxon>Gammaherpesvirinae</taxon>
        <taxon>Lymphocryptovirus</taxon>
        <taxon>Lymphocryptovirus macacinegamma13</taxon>
    </lineage>
</organism>
<accession>A0A3G1T4B1</accession>
<reference evidence="3" key="1">
    <citation type="journal article" date="2018" name="Med. Microbiol. Immunol.">
        <title>Macaca arctoides gammaherpesvirus 1 (strain herpesvirus Macaca arctoides): virus sequence, phylogeny and characterisation of virus-transformed macaque and rabbit cell lines.</title>
        <authorList>
            <person name="Krumbholz A."/>
            <person name="Roempke J."/>
            <person name="Liehr T."/>
            <person name="Groth M."/>
            <person name="Meerbach A."/>
            <person name="Schacke M."/>
            <person name="Maschkowitz G."/>
            <person name="Fickenscher H."/>
            <person name="Klapper W."/>
            <person name="Sauerbrei A."/>
            <person name="Wutzler P."/>
            <person name="Zell R."/>
        </authorList>
    </citation>
    <scope>NUCLEOTIDE SEQUENCE</scope>
    <source>
        <strain evidence="3">HVMA</strain>
    </source>
</reference>
<dbReference type="Pfam" id="PF00452">
    <property type="entry name" value="Bcl-2"/>
    <property type="match status" value="1"/>
</dbReference>
<gene>
    <name evidence="3" type="primary">BHRF1</name>
</gene>
<dbReference type="InterPro" id="IPR046371">
    <property type="entry name" value="Bcl-2_BH1-3"/>
</dbReference>
<proteinExistence type="predicted"/>
<dbReference type="GeneID" id="80540029"/>
<dbReference type="InterPro" id="IPR036834">
    <property type="entry name" value="Bcl-2-like_sf"/>
</dbReference>
<sequence length="190" mass="21241">MAYSTRDVLLALCIRDNHVHGTGGLHPVLELALREAPSSVSSANPLTLHMHGILEQIIAQNQATFVETWDRFLESTDDVDRDFGRVFAEIFHRGDPSFGRALAWLAWCMHACRTLCSDQNTPYYLVDLSVRGMLEASSGLDGWISQQGGWLALLRGEHPASRSSRWTVFLAGLSLTLLVVCSYLFISRRH</sequence>
<name>A0A3G1T4B1_9GAMA</name>
<keyword evidence="1" id="KW-0472">Membrane</keyword>
<evidence type="ECO:0000313" key="3">
    <source>
        <dbReference type="EMBL" id="AYA49796.1"/>
    </source>
</evidence>
<keyword evidence="4" id="KW-1185">Reference proteome</keyword>
<feature type="domain" description="Bcl-2 Bcl-2 homology region 1-3" evidence="2">
    <location>
        <begin position="53"/>
        <end position="150"/>
    </location>
</feature>
<protein>
    <recommendedName>
        <fullName evidence="2">Bcl-2 Bcl-2 homology region 1-3 domain-containing protein</fullName>
    </recommendedName>
</protein>
<dbReference type="InterPro" id="IPR002475">
    <property type="entry name" value="Bcl2-like"/>
</dbReference>
<evidence type="ECO:0000259" key="2">
    <source>
        <dbReference type="Pfam" id="PF00452"/>
    </source>
</evidence>
<dbReference type="RefSeq" id="YP_010801322.1">
    <property type="nucleotide sequence ID" value="NC_076963.1"/>
</dbReference>
<dbReference type="SUPFAM" id="SSF56854">
    <property type="entry name" value="Bcl-2 inhibitors of programmed cell death"/>
    <property type="match status" value="1"/>
</dbReference>
<dbReference type="Gene3D" id="1.10.437.10">
    <property type="entry name" value="Blc2-like"/>
    <property type="match status" value="1"/>
</dbReference>
<keyword evidence="1" id="KW-1133">Transmembrane helix</keyword>